<feature type="transmembrane region" description="Helical" evidence="7">
    <location>
        <begin position="65"/>
        <end position="83"/>
    </location>
</feature>
<evidence type="ECO:0000256" key="7">
    <source>
        <dbReference type="SAM" id="Phobius"/>
    </source>
</evidence>
<keyword evidence="5 7" id="KW-0472">Membrane</keyword>
<comment type="subcellular location">
    <subcellularLocation>
        <location evidence="1">Cell membrane</location>
        <topology evidence="1">Multi-pass membrane protein</topology>
    </subcellularLocation>
    <subcellularLocation>
        <location evidence="6">Membrane</location>
        <topology evidence="6">Multi-pass membrane protein</topology>
    </subcellularLocation>
</comment>
<organism evidence="9 10">
    <name type="scientific">Draconibacterium halophilum</name>
    <dbReference type="NCBI Taxonomy" id="2706887"/>
    <lineage>
        <taxon>Bacteria</taxon>
        <taxon>Pseudomonadati</taxon>
        <taxon>Bacteroidota</taxon>
        <taxon>Bacteroidia</taxon>
        <taxon>Marinilabiliales</taxon>
        <taxon>Prolixibacteraceae</taxon>
        <taxon>Draconibacterium</taxon>
    </lineage>
</organism>
<dbReference type="KEGG" id="drc:G0Q07_18480"/>
<evidence type="ECO:0000259" key="8">
    <source>
        <dbReference type="Pfam" id="PF01618"/>
    </source>
</evidence>
<dbReference type="Proteomes" id="UP000474630">
    <property type="component" value="Chromosome"/>
</dbReference>
<proteinExistence type="inferred from homology"/>
<comment type="similarity">
    <text evidence="6">Belongs to the exbB/tolQ family.</text>
</comment>
<dbReference type="RefSeq" id="WP_163348542.1">
    <property type="nucleotide sequence ID" value="NZ_CP048409.1"/>
</dbReference>
<dbReference type="AlphaFoldDB" id="A0A6C0RIA6"/>
<accession>A0A6C0RIA6</accession>
<keyword evidence="6" id="KW-0653">Protein transport</keyword>
<evidence type="ECO:0000313" key="9">
    <source>
        <dbReference type="EMBL" id="QIA09572.1"/>
    </source>
</evidence>
<dbReference type="EMBL" id="CP048409">
    <property type="protein sequence ID" value="QIA09572.1"/>
    <property type="molecule type" value="Genomic_DNA"/>
</dbReference>
<protein>
    <submittedName>
        <fullName evidence="9">MotA/TolQ/ExbB proton channel family protein</fullName>
    </submittedName>
</protein>
<sequence>MIGLEKGDTGFGYLVQAYKIGGPFMHWITLFGLIALGITAWKIFEIVTKKQVNTKLVGLIKMSSMLALATGFLSQVVGIVQALEAIKAAADVSPQMVMGGAIVSFYAPVWGLIVFIFTLLLYYIVKELIKAKRPENN</sequence>
<feature type="domain" description="MotA/TolQ/ExbB proton channel" evidence="8">
    <location>
        <begin position="57"/>
        <end position="131"/>
    </location>
</feature>
<evidence type="ECO:0000256" key="5">
    <source>
        <dbReference type="ARBA" id="ARBA00023136"/>
    </source>
</evidence>
<name>A0A6C0RIA6_9BACT</name>
<feature type="transmembrane region" description="Helical" evidence="7">
    <location>
        <begin position="24"/>
        <end position="44"/>
    </location>
</feature>
<evidence type="ECO:0000256" key="2">
    <source>
        <dbReference type="ARBA" id="ARBA00022475"/>
    </source>
</evidence>
<dbReference type="Pfam" id="PF01618">
    <property type="entry name" value="MotA_ExbB"/>
    <property type="match status" value="1"/>
</dbReference>
<keyword evidence="10" id="KW-1185">Reference proteome</keyword>
<keyword evidence="6" id="KW-0813">Transport</keyword>
<gene>
    <name evidence="9" type="ORF">G0Q07_18480</name>
</gene>
<evidence type="ECO:0000256" key="4">
    <source>
        <dbReference type="ARBA" id="ARBA00022989"/>
    </source>
</evidence>
<dbReference type="InterPro" id="IPR002898">
    <property type="entry name" value="MotA_ExbB_proton_chnl"/>
</dbReference>
<evidence type="ECO:0000256" key="3">
    <source>
        <dbReference type="ARBA" id="ARBA00022692"/>
    </source>
</evidence>
<evidence type="ECO:0000256" key="6">
    <source>
        <dbReference type="RuleBase" id="RU004057"/>
    </source>
</evidence>
<evidence type="ECO:0000313" key="10">
    <source>
        <dbReference type="Proteomes" id="UP000474630"/>
    </source>
</evidence>
<reference evidence="9 10" key="1">
    <citation type="submission" date="2020-02" db="EMBL/GenBank/DDBJ databases">
        <title>Genome sequencing for Draconibacterium sp. strain M1.</title>
        <authorList>
            <person name="Park S.-J."/>
        </authorList>
    </citation>
    <scope>NUCLEOTIDE SEQUENCE [LARGE SCALE GENOMIC DNA]</scope>
    <source>
        <strain evidence="9 10">M1</strain>
    </source>
</reference>
<feature type="transmembrane region" description="Helical" evidence="7">
    <location>
        <begin position="103"/>
        <end position="125"/>
    </location>
</feature>
<dbReference type="GO" id="GO:0015031">
    <property type="term" value="P:protein transport"/>
    <property type="evidence" value="ECO:0007669"/>
    <property type="project" value="UniProtKB-KW"/>
</dbReference>
<keyword evidence="2" id="KW-1003">Cell membrane</keyword>
<evidence type="ECO:0000256" key="1">
    <source>
        <dbReference type="ARBA" id="ARBA00004651"/>
    </source>
</evidence>
<keyword evidence="4 7" id="KW-1133">Transmembrane helix</keyword>
<keyword evidence="3 7" id="KW-0812">Transmembrane</keyword>
<dbReference type="GO" id="GO:0005886">
    <property type="term" value="C:plasma membrane"/>
    <property type="evidence" value="ECO:0007669"/>
    <property type="project" value="UniProtKB-SubCell"/>
</dbReference>